<dbReference type="RefSeq" id="WP_089951320.1">
    <property type="nucleotide sequence ID" value="NZ_FOFR01000005.1"/>
</dbReference>
<dbReference type="EMBL" id="FOFR01000005">
    <property type="protein sequence ID" value="SEQ82554.1"/>
    <property type="molecule type" value="Genomic_DNA"/>
</dbReference>
<reference evidence="3" key="1">
    <citation type="submission" date="2016-10" db="EMBL/GenBank/DDBJ databases">
        <authorList>
            <person name="Varghese N."/>
            <person name="Submissions S."/>
        </authorList>
    </citation>
    <scope>NUCLEOTIDE SEQUENCE [LARGE SCALE GENOMIC DNA]</scope>
    <source>
        <strain evidence="3">CGMCC 4.3525</strain>
    </source>
</reference>
<dbReference type="InterPro" id="IPR027417">
    <property type="entry name" value="P-loop_NTPase"/>
</dbReference>
<organism evidence="2 3">
    <name type="scientific">Lentzea xinjiangensis</name>
    <dbReference type="NCBI Taxonomy" id="402600"/>
    <lineage>
        <taxon>Bacteria</taxon>
        <taxon>Bacillati</taxon>
        <taxon>Actinomycetota</taxon>
        <taxon>Actinomycetes</taxon>
        <taxon>Pseudonocardiales</taxon>
        <taxon>Pseudonocardiaceae</taxon>
        <taxon>Lentzea</taxon>
    </lineage>
</organism>
<protein>
    <submittedName>
        <fullName evidence="2">Uncharacterized protein</fullName>
    </submittedName>
</protein>
<dbReference type="AlphaFoldDB" id="A0A1H9J6P4"/>
<dbReference type="Gene3D" id="3.40.50.300">
    <property type="entry name" value="P-loop containing nucleotide triphosphate hydrolases"/>
    <property type="match status" value="1"/>
</dbReference>
<dbReference type="Proteomes" id="UP000199352">
    <property type="component" value="Unassembled WGS sequence"/>
</dbReference>
<evidence type="ECO:0000313" key="2">
    <source>
        <dbReference type="EMBL" id="SEQ82554.1"/>
    </source>
</evidence>
<evidence type="ECO:0000256" key="1">
    <source>
        <dbReference type="SAM" id="MobiDB-lite"/>
    </source>
</evidence>
<keyword evidence="3" id="KW-1185">Reference proteome</keyword>
<dbReference type="STRING" id="402600.SAMN05216188_105237"/>
<feature type="compositionally biased region" description="Low complexity" evidence="1">
    <location>
        <begin position="179"/>
        <end position="192"/>
    </location>
</feature>
<dbReference type="OrthoDB" id="419058at2"/>
<feature type="region of interest" description="Disordered" evidence="1">
    <location>
        <begin position="175"/>
        <end position="207"/>
    </location>
</feature>
<accession>A0A1H9J6P4</accession>
<gene>
    <name evidence="2" type="ORF">SAMN05216188_105237</name>
</gene>
<name>A0A1H9J6P4_9PSEU</name>
<proteinExistence type="predicted"/>
<evidence type="ECO:0000313" key="3">
    <source>
        <dbReference type="Proteomes" id="UP000199352"/>
    </source>
</evidence>
<sequence>MRAAAAQLARAVRVHWLGEEEKRRVRDPLPLAVRFTAASRELADYWSNVLGVPDDSAAGPVALCGLIEDFAEVYRGVPSGRMVVLGRGGAGKTVLVLRFVLDLLKRWTNGSPVPVILDIGSWNPATTSLRDWIEARLVRDYAGMGKRERGKESIASVLVADGHVLPIFRRVRRGRRAAPRAGPQAAQRVQPPHGAHQPDGGIRCGRP</sequence>